<dbReference type="InParanoid" id="A0A0D1ZVK4"/>
<dbReference type="RefSeq" id="XP_016208357.1">
    <property type="nucleotide sequence ID" value="XM_016363815.1"/>
</dbReference>
<evidence type="ECO:0000313" key="1">
    <source>
        <dbReference type="EMBL" id="KIV98487.1"/>
    </source>
</evidence>
<dbReference type="EMBL" id="KN847660">
    <property type="protein sequence ID" value="KIV98487.1"/>
    <property type="molecule type" value="Genomic_DNA"/>
</dbReference>
<protein>
    <submittedName>
        <fullName evidence="1">Uncharacterized protein</fullName>
    </submittedName>
</protein>
<name>A0A0D1ZVK4_9PEZI</name>
<accession>A0A0D1ZVK4</accession>
<proteinExistence type="predicted"/>
<dbReference type="Proteomes" id="UP000053259">
    <property type="component" value="Unassembled WGS sequence"/>
</dbReference>
<dbReference type="OrthoDB" id="3786717at2759"/>
<keyword evidence="2" id="KW-1185">Reference proteome</keyword>
<reference evidence="1 2" key="1">
    <citation type="submission" date="2015-01" db="EMBL/GenBank/DDBJ databases">
        <title>The Genome Sequence of Ochroconis gallopava CBS43764.</title>
        <authorList>
            <consortium name="The Broad Institute Genomics Platform"/>
            <person name="Cuomo C."/>
            <person name="de Hoog S."/>
            <person name="Gorbushina A."/>
            <person name="Stielow B."/>
            <person name="Teixiera M."/>
            <person name="Abouelleil A."/>
            <person name="Chapman S.B."/>
            <person name="Priest M."/>
            <person name="Young S.K."/>
            <person name="Wortman J."/>
            <person name="Nusbaum C."/>
            <person name="Birren B."/>
        </authorList>
    </citation>
    <scope>NUCLEOTIDE SEQUENCE [LARGE SCALE GENOMIC DNA]</scope>
    <source>
        <strain evidence="1 2">CBS 43764</strain>
    </source>
</reference>
<dbReference type="AlphaFoldDB" id="A0A0D1ZVK4"/>
<dbReference type="GeneID" id="27317677"/>
<sequence>MPITPTIDSEIHDLSARINGVIDTHHILNPEGEDAERQVDEEDTLEAIIERHIHVDHADEDAILKDVEPPPIILPAISEAVEAIQLVCRYIEHDQKTQHQDLRFLQRFERHLSQTLVEQMRQSTIAGWLT</sequence>
<organism evidence="1 2">
    <name type="scientific">Verruconis gallopava</name>
    <dbReference type="NCBI Taxonomy" id="253628"/>
    <lineage>
        <taxon>Eukaryota</taxon>
        <taxon>Fungi</taxon>
        <taxon>Dikarya</taxon>
        <taxon>Ascomycota</taxon>
        <taxon>Pezizomycotina</taxon>
        <taxon>Dothideomycetes</taxon>
        <taxon>Pleosporomycetidae</taxon>
        <taxon>Venturiales</taxon>
        <taxon>Sympoventuriaceae</taxon>
        <taxon>Verruconis</taxon>
    </lineage>
</organism>
<evidence type="ECO:0000313" key="2">
    <source>
        <dbReference type="Proteomes" id="UP000053259"/>
    </source>
</evidence>
<gene>
    <name evidence="1" type="ORF">PV09_09704</name>
</gene>
<dbReference type="VEuPathDB" id="FungiDB:PV09_09704"/>
<dbReference type="HOGENOM" id="CLU_1939715_0_0_1"/>